<reference evidence="1" key="1">
    <citation type="submission" date="2021-03" db="EMBL/GenBank/DDBJ databases">
        <authorList>
            <consortium name="DOE Joint Genome Institute"/>
            <person name="Ahrendt S."/>
            <person name="Looney B.P."/>
            <person name="Miyauchi S."/>
            <person name="Morin E."/>
            <person name="Drula E."/>
            <person name="Courty P.E."/>
            <person name="Chicoki N."/>
            <person name="Fauchery L."/>
            <person name="Kohler A."/>
            <person name="Kuo A."/>
            <person name="Labutti K."/>
            <person name="Pangilinan J."/>
            <person name="Lipzen A."/>
            <person name="Riley R."/>
            <person name="Andreopoulos W."/>
            <person name="He G."/>
            <person name="Johnson J."/>
            <person name="Barry K.W."/>
            <person name="Grigoriev I.V."/>
            <person name="Nagy L."/>
            <person name="Hibbett D."/>
            <person name="Henrissat B."/>
            <person name="Matheny P.B."/>
            <person name="Labbe J."/>
            <person name="Martin F."/>
        </authorList>
    </citation>
    <scope>NUCLEOTIDE SEQUENCE</scope>
    <source>
        <strain evidence="1">HHB10654</strain>
    </source>
</reference>
<organism evidence="1 2">
    <name type="scientific">Artomyces pyxidatus</name>
    <dbReference type="NCBI Taxonomy" id="48021"/>
    <lineage>
        <taxon>Eukaryota</taxon>
        <taxon>Fungi</taxon>
        <taxon>Dikarya</taxon>
        <taxon>Basidiomycota</taxon>
        <taxon>Agaricomycotina</taxon>
        <taxon>Agaricomycetes</taxon>
        <taxon>Russulales</taxon>
        <taxon>Auriscalpiaceae</taxon>
        <taxon>Artomyces</taxon>
    </lineage>
</organism>
<name>A0ACB8SPJ2_9AGAM</name>
<proteinExistence type="predicted"/>
<reference evidence="1" key="2">
    <citation type="journal article" date="2022" name="New Phytol.">
        <title>Evolutionary transition to the ectomycorrhizal habit in the genomes of a hyperdiverse lineage of mushroom-forming fungi.</title>
        <authorList>
            <person name="Looney B."/>
            <person name="Miyauchi S."/>
            <person name="Morin E."/>
            <person name="Drula E."/>
            <person name="Courty P.E."/>
            <person name="Kohler A."/>
            <person name="Kuo A."/>
            <person name="LaButti K."/>
            <person name="Pangilinan J."/>
            <person name="Lipzen A."/>
            <person name="Riley R."/>
            <person name="Andreopoulos W."/>
            <person name="He G."/>
            <person name="Johnson J."/>
            <person name="Nolan M."/>
            <person name="Tritt A."/>
            <person name="Barry K.W."/>
            <person name="Grigoriev I.V."/>
            <person name="Nagy L.G."/>
            <person name="Hibbett D."/>
            <person name="Henrissat B."/>
            <person name="Matheny P.B."/>
            <person name="Labbe J."/>
            <person name="Martin F.M."/>
        </authorList>
    </citation>
    <scope>NUCLEOTIDE SEQUENCE</scope>
    <source>
        <strain evidence="1">HHB10654</strain>
    </source>
</reference>
<dbReference type="Proteomes" id="UP000814140">
    <property type="component" value="Unassembled WGS sequence"/>
</dbReference>
<protein>
    <submittedName>
        <fullName evidence="1">RCC1/BLIP-II</fullName>
    </submittedName>
</protein>
<sequence length="405" mass="42567">MGEVLQPLEKLKRSYWAEEGIERGRFGAEKGAGLESLAAGGQHALFIDENGTVWACGADDEGVLGLPPTDSGDYFPRPIQSLVDEGFRAIQVAAGDTFSAAISTTGDLRAWGTFRDSTGVLGFSKDVRNQNTPSPILQLPSGPEDNEKFVSAVATQHLMLLTTHGNVYICGSGEYGELGRKVSARQQFPVPQKAFFGARARKAVAIGAGGSTSFIVDDGGDVWACGQNNSGQLGVGFASPKASSVVWTPTRVAGLSRADLDGETVVQICGGEDATAFLTSGGRVFTCGMADIGQLGLARAQLMRDGEPVRFLATPTQVIFPDPNVRIVQISSASRGTMAVSADGALYAWGEGNSFELGLGADERNAETPRVLVRRAGGSWKAEQVARGGTHTVCLLRSRLPQGQA</sequence>
<keyword evidence="2" id="KW-1185">Reference proteome</keyword>
<gene>
    <name evidence="1" type="ORF">BV25DRAFT_1811828</name>
</gene>
<comment type="caution">
    <text evidence="1">The sequence shown here is derived from an EMBL/GenBank/DDBJ whole genome shotgun (WGS) entry which is preliminary data.</text>
</comment>
<evidence type="ECO:0000313" key="2">
    <source>
        <dbReference type="Proteomes" id="UP000814140"/>
    </source>
</evidence>
<accession>A0ACB8SPJ2</accession>
<dbReference type="EMBL" id="MU277242">
    <property type="protein sequence ID" value="KAI0057821.1"/>
    <property type="molecule type" value="Genomic_DNA"/>
</dbReference>
<evidence type="ECO:0000313" key="1">
    <source>
        <dbReference type="EMBL" id="KAI0057821.1"/>
    </source>
</evidence>